<dbReference type="Pfam" id="PF13568">
    <property type="entry name" value="OMP_b-brl_2"/>
    <property type="match status" value="1"/>
</dbReference>
<dbReference type="AlphaFoldDB" id="A0A967AZB8"/>
<name>A0A967AZB8_9FLAO</name>
<sequence length="198" mass="22185">MIRLFLTGMLLFVFSSSSYSQDLHFGIKAGLNRSNYVGDQYGDFKARTSFHVGVFAETPIGGIFSFHPELLYSRQGGRLALSPFIVADPGDPVINELPEYAEFYDNYLQFPLLFRINLGEVFSFELGPQIGISLTNDSRFDFAPVTGLGFDLGDKFKFQIRYFLGISDIVRSTELGGTTLNDDRFDSVFQLAAGYVLF</sequence>
<evidence type="ECO:0000313" key="3">
    <source>
        <dbReference type="EMBL" id="NHF60327.1"/>
    </source>
</evidence>
<evidence type="ECO:0000259" key="2">
    <source>
        <dbReference type="Pfam" id="PF13568"/>
    </source>
</evidence>
<dbReference type="RefSeq" id="WP_152574840.1">
    <property type="nucleotide sequence ID" value="NZ_VIKU02000004.1"/>
</dbReference>
<dbReference type="EMBL" id="VIKU02000004">
    <property type="protein sequence ID" value="NHF60327.1"/>
    <property type="molecule type" value="Genomic_DNA"/>
</dbReference>
<feature type="domain" description="Outer membrane protein beta-barrel" evidence="2">
    <location>
        <begin position="20"/>
        <end position="169"/>
    </location>
</feature>
<comment type="caution">
    <text evidence="3">The sequence shown here is derived from an EMBL/GenBank/DDBJ whole genome shotgun (WGS) entry which is preliminary data.</text>
</comment>
<keyword evidence="4" id="KW-1185">Reference proteome</keyword>
<dbReference type="Proteomes" id="UP000707206">
    <property type="component" value="Unassembled WGS sequence"/>
</dbReference>
<feature type="chain" id="PRO_5037662231" evidence="1">
    <location>
        <begin position="21"/>
        <end position="198"/>
    </location>
</feature>
<gene>
    <name evidence="3" type="ORF">FK220_013315</name>
</gene>
<evidence type="ECO:0000256" key="1">
    <source>
        <dbReference type="SAM" id="SignalP"/>
    </source>
</evidence>
<evidence type="ECO:0000313" key="4">
    <source>
        <dbReference type="Proteomes" id="UP000707206"/>
    </source>
</evidence>
<proteinExistence type="predicted"/>
<protein>
    <submittedName>
        <fullName evidence="3">PorT family protein</fullName>
    </submittedName>
</protein>
<organism evidence="3 4">
    <name type="scientific">Pelagihabitans pacificus</name>
    <dbReference type="NCBI Taxonomy" id="2696054"/>
    <lineage>
        <taxon>Bacteria</taxon>
        <taxon>Pseudomonadati</taxon>
        <taxon>Bacteroidota</taxon>
        <taxon>Flavobacteriia</taxon>
        <taxon>Flavobacteriales</taxon>
        <taxon>Flavobacteriaceae</taxon>
        <taxon>Pelagihabitans</taxon>
    </lineage>
</organism>
<feature type="signal peptide" evidence="1">
    <location>
        <begin position="1"/>
        <end position="20"/>
    </location>
</feature>
<reference evidence="3" key="1">
    <citation type="submission" date="2019-07" db="EMBL/GenBank/DDBJ databases">
        <authorList>
            <person name="De-Chao Zhang Q."/>
        </authorList>
    </citation>
    <scope>NUCLEOTIDE SEQUENCE</scope>
    <source>
        <strain evidence="3">TP-CH-4</strain>
    </source>
</reference>
<accession>A0A967AZB8</accession>
<keyword evidence="1" id="KW-0732">Signal</keyword>
<dbReference type="InterPro" id="IPR025665">
    <property type="entry name" value="Beta-barrel_OMP_2"/>
</dbReference>
<reference evidence="3" key="2">
    <citation type="submission" date="2020-03" db="EMBL/GenBank/DDBJ databases">
        <title>Flavobacteriaceae bacterium strain TP-CH-4, a member of the family Flavobacteriaceae isolated from a deep-sea seamount.</title>
        <authorList>
            <person name="Zhang D.-C."/>
        </authorList>
    </citation>
    <scope>NUCLEOTIDE SEQUENCE</scope>
    <source>
        <strain evidence="3">TP-CH-4</strain>
    </source>
</reference>